<feature type="transmembrane region" description="Helical" evidence="7">
    <location>
        <begin position="12"/>
        <end position="30"/>
    </location>
</feature>
<keyword evidence="2" id="KW-0813">Transport</keyword>
<keyword evidence="5 7" id="KW-1133">Transmembrane helix</keyword>
<dbReference type="FunFam" id="1.20.1250.20:FF:000012">
    <property type="entry name" value="Nucleoside permease NupG"/>
    <property type="match status" value="1"/>
</dbReference>
<keyword evidence="4 7" id="KW-0812">Transmembrane</keyword>
<dbReference type="NCBIfam" id="TIGR00889">
    <property type="entry name" value="2A0110"/>
    <property type="match status" value="1"/>
</dbReference>
<feature type="transmembrane region" description="Helical" evidence="7">
    <location>
        <begin position="128"/>
        <end position="149"/>
    </location>
</feature>
<proteinExistence type="predicted"/>
<feature type="domain" description="Major facilitator superfamily (MFS) profile" evidence="8">
    <location>
        <begin position="162"/>
        <end position="418"/>
    </location>
</feature>
<feature type="transmembrane region" description="Helical" evidence="7">
    <location>
        <begin position="308"/>
        <end position="327"/>
    </location>
</feature>
<feature type="transmembrane region" description="Helical" evidence="7">
    <location>
        <begin position="42"/>
        <end position="62"/>
    </location>
</feature>
<evidence type="ECO:0000256" key="4">
    <source>
        <dbReference type="ARBA" id="ARBA00022692"/>
    </source>
</evidence>
<dbReference type="EMBL" id="QQWG01000001">
    <property type="protein sequence ID" value="RRG24850.1"/>
    <property type="molecule type" value="Genomic_DNA"/>
</dbReference>
<accession>A0A425Y8M4</accession>
<dbReference type="Pfam" id="PF03825">
    <property type="entry name" value="Nuc_H_symport"/>
    <property type="match status" value="1"/>
</dbReference>
<dbReference type="GO" id="GO:0015213">
    <property type="term" value="F:uridine transmembrane transporter activity"/>
    <property type="evidence" value="ECO:0007669"/>
    <property type="project" value="TreeGrafter"/>
</dbReference>
<dbReference type="PROSITE" id="PS50850">
    <property type="entry name" value="MFS"/>
    <property type="match status" value="1"/>
</dbReference>
<dbReference type="GO" id="GO:0015212">
    <property type="term" value="F:cytidine transmembrane transporter activity"/>
    <property type="evidence" value="ECO:0007669"/>
    <property type="project" value="TreeGrafter"/>
</dbReference>
<dbReference type="InterPro" id="IPR004740">
    <property type="entry name" value="Nuc_H_symport"/>
</dbReference>
<dbReference type="PANTHER" id="PTHR23522:SF4">
    <property type="entry name" value="NUCLEOSIDE PERMEASE NUPG-RELATED"/>
    <property type="match status" value="1"/>
</dbReference>
<dbReference type="PANTHER" id="PTHR23522">
    <property type="entry name" value="BLL5896 PROTEIN"/>
    <property type="match status" value="1"/>
</dbReference>
<dbReference type="Proteomes" id="UP000285794">
    <property type="component" value="Unassembled WGS sequence"/>
</dbReference>
<keyword evidence="6 7" id="KW-0472">Membrane</keyword>
<evidence type="ECO:0000256" key="5">
    <source>
        <dbReference type="ARBA" id="ARBA00022989"/>
    </source>
</evidence>
<evidence type="ECO:0000313" key="10">
    <source>
        <dbReference type="Proteomes" id="UP000285794"/>
    </source>
</evidence>
<feature type="transmembrane region" description="Helical" evidence="7">
    <location>
        <begin position="251"/>
        <end position="272"/>
    </location>
</feature>
<feature type="transmembrane region" description="Helical" evidence="7">
    <location>
        <begin position="71"/>
        <end position="88"/>
    </location>
</feature>
<dbReference type="InterPro" id="IPR036259">
    <property type="entry name" value="MFS_trans_sf"/>
</dbReference>
<dbReference type="CDD" id="cd06177">
    <property type="entry name" value="MFS_NHS"/>
    <property type="match status" value="1"/>
</dbReference>
<feature type="transmembrane region" description="Helical" evidence="7">
    <location>
        <begin position="385"/>
        <end position="404"/>
    </location>
</feature>
<comment type="subcellular location">
    <subcellularLocation>
        <location evidence="1">Cell membrane</location>
        <topology evidence="1">Multi-pass membrane protein</topology>
    </subcellularLocation>
</comment>
<dbReference type="InterPro" id="IPR020846">
    <property type="entry name" value="MFS_dom"/>
</dbReference>
<comment type="caution">
    <text evidence="9">The sequence shown here is derived from an EMBL/GenBank/DDBJ whole genome shotgun (WGS) entry which is preliminary data.</text>
</comment>
<evidence type="ECO:0000256" key="2">
    <source>
        <dbReference type="ARBA" id="ARBA00022448"/>
    </source>
</evidence>
<feature type="transmembrane region" description="Helical" evidence="7">
    <location>
        <begin position="161"/>
        <end position="178"/>
    </location>
</feature>
<evidence type="ECO:0000256" key="7">
    <source>
        <dbReference type="SAM" id="Phobius"/>
    </source>
</evidence>
<sequence length="418" mass="47047">MGIKNRLVLMNFLQFFIWGAWLITIANYWFGNKGWSPQEFGAVFSTLGISSLFMPTLTGIIADRWINAEKLYGILHLLGGLALLYLPQVDNPTMFISIILVAMICYMPTIALMNSISYTILKNNSYDVIKVFPPIRVWGTIGFIAAMWITNLTGSKASANQFYIAAVVSFILAAYSFTMPQCKPQNKGLKGAPLVETLGLNAFKLFKNYKMALFFIFSMFLGAALQLTNMYGDRFLSEFEKVPEYADSFVVKYSTIIMSISQISETLFILAIPFFLKKFGIKQVMLISMIAWVLRFALFAYGDPSGGLWMIILSCIIYGMAFDFFNISGSLFVETQCDSNIRSSAQGLFMMMTNGFGAIFGSWVSGIIIGKFFTTNQGDFIWMDIWNTFAIYSLVIAIFFAILFKHKHNPDAIGQINH</sequence>
<evidence type="ECO:0000256" key="6">
    <source>
        <dbReference type="ARBA" id="ARBA00023136"/>
    </source>
</evidence>
<dbReference type="GO" id="GO:0005886">
    <property type="term" value="C:plasma membrane"/>
    <property type="evidence" value="ECO:0007669"/>
    <property type="project" value="UniProtKB-SubCell"/>
</dbReference>
<feature type="transmembrane region" description="Helical" evidence="7">
    <location>
        <begin position="94"/>
        <end position="116"/>
    </location>
</feature>
<feature type="transmembrane region" description="Helical" evidence="7">
    <location>
        <begin position="211"/>
        <end position="231"/>
    </location>
</feature>
<protein>
    <submittedName>
        <fullName evidence="9">MFS transporter</fullName>
    </submittedName>
</protein>
<evidence type="ECO:0000259" key="8">
    <source>
        <dbReference type="PROSITE" id="PS50850"/>
    </source>
</evidence>
<gene>
    <name evidence="9" type="ORF">DWB61_02245</name>
</gene>
<dbReference type="OrthoDB" id="9783013at2"/>
<dbReference type="RefSeq" id="WP_125029262.1">
    <property type="nucleotide sequence ID" value="NZ_JAPXVP010000001.1"/>
</dbReference>
<reference evidence="9 10" key="1">
    <citation type="submission" date="2018-07" db="EMBL/GenBank/DDBJ databases">
        <title>Draft genome sequence of Ancylomarina sp. M1P.</title>
        <authorList>
            <person name="Yadav S."/>
            <person name="Villanueva L."/>
            <person name="Damste J.S.S."/>
        </authorList>
    </citation>
    <scope>NUCLEOTIDE SEQUENCE [LARGE SCALE GENOMIC DNA]</scope>
    <source>
        <strain evidence="9 10">M1P</strain>
    </source>
</reference>
<feature type="transmembrane region" description="Helical" evidence="7">
    <location>
        <begin position="348"/>
        <end position="373"/>
    </location>
</feature>
<keyword evidence="10" id="KW-1185">Reference proteome</keyword>
<dbReference type="Gene3D" id="1.20.1250.20">
    <property type="entry name" value="MFS general substrate transporter like domains"/>
    <property type="match status" value="2"/>
</dbReference>
<dbReference type="AlphaFoldDB" id="A0A425Y8M4"/>
<dbReference type="SUPFAM" id="SSF103473">
    <property type="entry name" value="MFS general substrate transporter"/>
    <property type="match status" value="1"/>
</dbReference>
<feature type="transmembrane region" description="Helical" evidence="7">
    <location>
        <begin position="284"/>
        <end position="302"/>
    </location>
</feature>
<evidence type="ECO:0000256" key="3">
    <source>
        <dbReference type="ARBA" id="ARBA00022475"/>
    </source>
</evidence>
<evidence type="ECO:0000256" key="1">
    <source>
        <dbReference type="ARBA" id="ARBA00004651"/>
    </source>
</evidence>
<evidence type="ECO:0000313" key="9">
    <source>
        <dbReference type="EMBL" id="RRG24850.1"/>
    </source>
</evidence>
<name>A0A425Y8M4_9BACT</name>
<organism evidence="9 10">
    <name type="scientific">Ancylomarina euxinus</name>
    <dbReference type="NCBI Taxonomy" id="2283627"/>
    <lineage>
        <taxon>Bacteria</taxon>
        <taxon>Pseudomonadati</taxon>
        <taxon>Bacteroidota</taxon>
        <taxon>Bacteroidia</taxon>
        <taxon>Marinilabiliales</taxon>
        <taxon>Marinifilaceae</taxon>
        <taxon>Ancylomarina</taxon>
    </lineage>
</organism>
<keyword evidence="3" id="KW-1003">Cell membrane</keyword>